<dbReference type="InterPro" id="IPR023765">
    <property type="entry name" value="SBP_5_CS"/>
</dbReference>
<evidence type="ECO:0000256" key="4">
    <source>
        <dbReference type="ARBA" id="ARBA00022729"/>
    </source>
</evidence>
<dbReference type="Gene3D" id="3.40.190.10">
    <property type="entry name" value="Periplasmic binding protein-like II"/>
    <property type="match status" value="1"/>
</dbReference>
<keyword evidence="8" id="KW-1185">Reference proteome</keyword>
<proteinExistence type="inferred from homology"/>
<feature type="compositionally biased region" description="Low complexity" evidence="5">
    <location>
        <begin position="23"/>
        <end position="41"/>
    </location>
</feature>
<comment type="similarity">
    <text evidence="2">Belongs to the bacterial solute-binding protein 5 family.</text>
</comment>
<dbReference type="PROSITE" id="PS01040">
    <property type="entry name" value="SBP_BACTERIAL_5"/>
    <property type="match status" value="1"/>
</dbReference>
<evidence type="ECO:0000259" key="6">
    <source>
        <dbReference type="Pfam" id="PF00496"/>
    </source>
</evidence>
<feature type="domain" description="Solute-binding protein family 5" evidence="6">
    <location>
        <begin position="93"/>
        <end position="465"/>
    </location>
</feature>
<protein>
    <submittedName>
        <fullName evidence="7">Peptide ABC transporter substrate-binding protein</fullName>
    </submittedName>
</protein>
<dbReference type="EMBL" id="CP104064">
    <property type="protein sequence ID" value="WAH35581.1"/>
    <property type="molecule type" value="Genomic_DNA"/>
</dbReference>
<evidence type="ECO:0000256" key="5">
    <source>
        <dbReference type="SAM" id="MobiDB-lite"/>
    </source>
</evidence>
<dbReference type="CDD" id="cd08504">
    <property type="entry name" value="PBP2_OppA"/>
    <property type="match status" value="1"/>
</dbReference>
<organism evidence="7 8">
    <name type="scientific">Alicyclobacillus dauci</name>
    <dbReference type="NCBI Taxonomy" id="1475485"/>
    <lineage>
        <taxon>Bacteria</taxon>
        <taxon>Bacillati</taxon>
        <taxon>Bacillota</taxon>
        <taxon>Bacilli</taxon>
        <taxon>Bacillales</taxon>
        <taxon>Alicyclobacillaceae</taxon>
        <taxon>Alicyclobacillus</taxon>
    </lineage>
</organism>
<dbReference type="InterPro" id="IPR000914">
    <property type="entry name" value="SBP_5_dom"/>
</dbReference>
<sequence length="597" mass="65982">MKRQWFIAGIATTIVMGMATGCSSGNSTSNSNNGTQTPTGSQGSAASDAKDTFSMSFIDDGHGFDPGLFSWEMYQDGVGIFEGLVHTGPNGKPTAGIATSWESSKNNTVWTFHLRKDAKFTNGDPVTAQSFVYAMQRAVSPTLSVATKAASVPLGDVPILNMMDVRTGAKPASALGVKAPDDYTVEITLDRPDANMLQDICLPTSDWMVPLDQKVVENMKPSDWTNPSKIVSDGPYMLKTYKAATEGTLVPNPNYYTKVTMKKINLFYGNSQTLDQLVAFKNGSLDAGLIQPEQVAAAQNDSSLKSQLNMWDTSAQYSYVPLPSKNTALQNKNIRLAFEMAIDKNAICQGVLKGTASPAYGYFTPNWLDPWMADNKVDYNVDKAKQLLANAGYPDGKGFPTVIILVGSTTDHVAEAIQQMWEQNLGVKVQLQAEEWGQFVTDMKKQLPANEVGWLNSSTNAKYPQQMLPTTPSSWLINHTDLAKGYMNPSAYSGWLKIDNNQDLDAAKKENQEYPIFQQNLPKDYLDTLNLGVEAYQKQDDSLMKQYFTQMEQNAYTIPIYTPKQPILLRKDVQGYYPNKFLLIDPPVWLNYITKSN</sequence>
<dbReference type="SUPFAM" id="SSF53850">
    <property type="entry name" value="Periplasmic binding protein-like II"/>
    <property type="match status" value="1"/>
</dbReference>
<evidence type="ECO:0000313" key="8">
    <source>
        <dbReference type="Proteomes" id="UP001164803"/>
    </source>
</evidence>
<dbReference type="PANTHER" id="PTHR30290:SF10">
    <property type="entry name" value="PERIPLASMIC OLIGOPEPTIDE-BINDING PROTEIN-RELATED"/>
    <property type="match status" value="1"/>
</dbReference>
<dbReference type="Gene3D" id="3.10.105.10">
    <property type="entry name" value="Dipeptide-binding Protein, Domain 3"/>
    <property type="match status" value="1"/>
</dbReference>
<accession>A0ABY6YYD3</accession>
<reference evidence="7" key="1">
    <citation type="submission" date="2022-08" db="EMBL/GenBank/DDBJ databases">
        <title>Alicyclobacillus dauci DSM2870, complete genome.</title>
        <authorList>
            <person name="Wang Q."/>
            <person name="Cai R."/>
            <person name="Wang Z."/>
        </authorList>
    </citation>
    <scope>NUCLEOTIDE SEQUENCE</scope>
    <source>
        <strain evidence="7">DSM 28700</strain>
    </source>
</reference>
<evidence type="ECO:0000313" key="7">
    <source>
        <dbReference type="EMBL" id="WAH35581.1"/>
    </source>
</evidence>
<dbReference type="Gene3D" id="3.90.76.10">
    <property type="entry name" value="Dipeptide-binding Protein, Domain 1"/>
    <property type="match status" value="1"/>
</dbReference>
<dbReference type="PROSITE" id="PS51257">
    <property type="entry name" value="PROKAR_LIPOPROTEIN"/>
    <property type="match status" value="1"/>
</dbReference>
<dbReference type="RefSeq" id="WP_268042864.1">
    <property type="nucleotide sequence ID" value="NZ_CP104064.1"/>
</dbReference>
<comment type="subcellular location">
    <subcellularLocation>
        <location evidence="1">Cell membrane</location>
        <topology evidence="1">Lipid-anchor</topology>
    </subcellularLocation>
</comment>
<gene>
    <name evidence="7" type="ORF">NZD86_14970</name>
</gene>
<name>A0ABY6YYD3_9BACL</name>
<evidence type="ECO:0000256" key="1">
    <source>
        <dbReference type="ARBA" id="ARBA00004193"/>
    </source>
</evidence>
<evidence type="ECO:0000256" key="2">
    <source>
        <dbReference type="ARBA" id="ARBA00005695"/>
    </source>
</evidence>
<evidence type="ECO:0000256" key="3">
    <source>
        <dbReference type="ARBA" id="ARBA00022448"/>
    </source>
</evidence>
<dbReference type="PANTHER" id="PTHR30290">
    <property type="entry name" value="PERIPLASMIC BINDING COMPONENT OF ABC TRANSPORTER"/>
    <property type="match status" value="1"/>
</dbReference>
<feature type="region of interest" description="Disordered" evidence="5">
    <location>
        <begin position="23"/>
        <end position="47"/>
    </location>
</feature>
<dbReference type="Pfam" id="PF00496">
    <property type="entry name" value="SBP_bac_5"/>
    <property type="match status" value="1"/>
</dbReference>
<dbReference type="InterPro" id="IPR039424">
    <property type="entry name" value="SBP_5"/>
</dbReference>
<dbReference type="Proteomes" id="UP001164803">
    <property type="component" value="Chromosome"/>
</dbReference>
<keyword evidence="3" id="KW-0813">Transport</keyword>
<keyword evidence="4" id="KW-0732">Signal</keyword>